<evidence type="ECO:0000313" key="1">
    <source>
        <dbReference type="EMBL" id="KAH6877216.1"/>
    </source>
</evidence>
<dbReference type="AlphaFoldDB" id="A0A9P9AKI9"/>
<comment type="caution">
    <text evidence="1">The sequence shown here is derived from an EMBL/GenBank/DDBJ whole genome shotgun (WGS) entry which is preliminary data.</text>
</comment>
<dbReference type="EMBL" id="JAGPYM010000030">
    <property type="protein sequence ID" value="KAH6877216.1"/>
    <property type="molecule type" value="Genomic_DNA"/>
</dbReference>
<dbReference type="Proteomes" id="UP000777438">
    <property type="component" value="Unassembled WGS sequence"/>
</dbReference>
<name>A0A9P9AKI9_9HYPO</name>
<accession>A0A9P9AKI9</accession>
<dbReference type="PANTHER" id="PTHR40616">
    <property type="entry name" value="LINALOOL DEHYDRATASE_ISOMERASE DOMAIN-CONTAINING PROTEIN"/>
    <property type="match status" value="1"/>
</dbReference>
<evidence type="ECO:0000313" key="2">
    <source>
        <dbReference type="Proteomes" id="UP000777438"/>
    </source>
</evidence>
<gene>
    <name evidence="1" type="ORF">B0T10DRAFT_520234</name>
</gene>
<keyword evidence="2" id="KW-1185">Reference proteome</keyword>
<reference evidence="1 2" key="1">
    <citation type="journal article" date="2021" name="Nat. Commun.">
        <title>Genetic determinants of endophytism in the Arabidopsis root mycobiome.</title>
        <authorList>
            <person name="Mesny F."/>
            <person name="Miyauchi S."/>
            <person name="Thiergart T."/>
            <person name="Pickel B."/>
            <person name="Atanasova L."/>
            <person name="Karlsson M."/>
            <person name="Huettel B."/>
            <person name="Barry K.W."/>
            <person name="Haridas S."/>
            <person name="Chen C."/>
            <person name="Bauer D."/>
            <person name="Andreopoulos W."/>
            <person name="Pangilinan J."/>
            <person name="LaButti K."/>
            <person name="Riley R."/>
            <person name="Lipzen A."/>
            <person name="Clum A."/>
            <person name="Drula E."/>
            <person name="Henrissat B."/>
            <person name="Kohler A."/>
            <person name="Grigoriev I.V."/>
            <person name="Martin F.M."/>
            <person name="Hacquard S."/>
        </authorList>
    </citation>
    <scope>NUCLEOTIDE SEQUENCE [LARGE SCALE GENOMIC DNA]</scope>
    <source>
        <strain evidence="1 2">MPI-CAGE-CH-0241</strain>
    </source>
</reference>
<dbReference type="PANTHER" id="PTHR40616:SF1">
    <property type="entry name" value="LINALOOL DEHYDRATASE_ISOMERASE DOMAIN-CONTAINING PROTEIN"/>
    <property type="match status" value="1"/>
</dbReference>
<protein>
    <submittedName>
        <fullName evidence="1">Uncharacterized protein</fullName>
    </submittedName>
</protein>
<proteinExistence type="predicted"/>
<sequence length="542" mass="60713">MRLFTSNAVGLLALANGVFGSYINKLSPNAKQMFTESMEWMDLYYDSDAGYLYDFSASVALRHETRSSAWYAFGLLARNEGNDVAEAEKIIKNIISAQYKVESEEWYGDYQQEPEEPYVGSTYYPAKIYGSWDPNWRGFVGTTLVLAMEEFSHLLNAKTQKLILESLYNATVGDSYRFGHLDSSQDNLYPAYSNPSIMRAFVSGWTGRRLKDTNMTKAGEKYAQEIIDLFNERNTLSEFNSGTYTGVSLFGLILWSKYLPSTSVMSKNGPRMINYTWEAVSELWHPGLKNMAGPWDRSYGYDMNRYLSLMALWFWPLIGKEASGLISKPQVMSHMADYAWAPLFAVLAVAHKSLIPKKIIKGLSTFKGEHTFKTSTRSPPFDNAPRNFTTWLSDNVTIGAESFDEIVVGGPARSQESFNPAVIQWNTGSEISFISLYPTEKAVDAKVKAGQLTLSYPYGNSSSIFTFAVGTFAKKRTISGWKDVQGLKVNVSGNINKTYELSFAGSYGGSSSPIRDFEYWNFTYTVPGGLKEVPTIVLDVAI</sequence>
<dbReference type="OrthoDB" id="2580323at2759"/>
<organism evidence="1 2">
    <name type="scientific">Thelonectria olida</name>
    <dbReference type="NCBI Taxonomy" id="1576542"/>
    <lineage>
        <taxon>Eukaryota</taxon>
        <taxon>Fungi</taxon>
        <taxon>Dikarya</taxon>
        <taxon>Ascomycota</taxon>
        <taxon>Pezizomycotina</taxon>
        <taxon>Sordariomycetes</taxon>
        <taxon>Hypocreomycetidae</taxon>
        <taxon>Hypocreales</taxon>
        <taxon>Nectriaceae</taxon>
        <taxon>Thelonectria</taxon>
    </lineage>
</organism>